<keyword evidence="8" id="KW-0732">Signal</keyword>
<feature type="disulfide bond" evidence="19">
    <location>
        <begin position="681"/>
        <end position="691"/>
    </location>
</feature>
<dbReference type="SMART" id="SM00241">
    <property type="entry name" value="ZP"/>
    <property type="match status" value="1"/>
</dbReference>
<dbReference type="FunFam" id="3.10.250.10:FF:000003">
    <property type="entry name" value="Deleted in malignant brain tumors 1"/>
    <property type="match status" value="3"/>
</dbReference>
<dbReference type="InterPro" id="IPR001190">
    <property type="entry name" value="SRCR"/>
</dbReference>
<dbReference type="GO" id="GO:0015031">
    <property type="term" value="P:protein transport"/>
    <property type="evidence" value="ECO:0007669"/>
    <property type="project" value="UniProtKB-KW"/>
</dbReference>
<keyword evidence="7" id="KW-0964">Secreted</keyword>
<evidence type="ECO:0000259" key="22">
    <source>
        <dbReference type="PROSITE" id="PS51034"/>
    </source>
</evidence>
<keyword evidence="13 19" id="KW-1015">Disulfide bond</keyword>
<evidence type="ECO:0000259" key="21">
    <source>
        <dbReference type="PROSITE" id="PS50287"/>
    </source>
</evidence>
<dbReference type="InterPro" id="IPR055356">
    <property type="entry name" value="ZP-N"/>
</dbReference>
<evidence type="ECO:0000256" key="5">
    <source>
        <dbReference type="ARBA" id="ARBA00022473"/>
    </source>
</evidence>
<organism evidence="23 24">
    <name type="scientific">Columba livia</name>
    <name type="common">Rock dove</name>
    <dbReference type="NCBI Taxonomy" id="8932"/>
    <lineage>
        <taxon>Eukaryota</taxon>
        <taxon>Metazoa</taxon>
        <taxon>Chordata</taxon>
        <taxon>Craniata</taxon>
        <taxon>Vertebrata</taxon>
        <taxon>Euteleostomi</taxon>
        <taxon>Archelosauria</taxon>
        <taxon>Archosauria</taxon>
        <taxon>Dinosauria</taxon>
        <taxon>Saurischia</taxon>
        <taxon>Theropoda</taxon>
        <taxon>Coelurosauria</taxon>
        <taxon>Aves</taxon>
        <taxon>Neognathae</taxon>
        <taxon>Neoaves</taxon>
        <taxon>Columbimorphae</taxon>
        <taxon>Columbiformes</taxon>
        <taxon>Columbidae</taxon>
        <taxon>Columba</taxon>
    </lineage>
</organism>
<dbReference type="InParanoid" id="A0A2I0MES2"/>
<dbReference type="FunFam" id="2.60.120.290:FF:000013">
    <property type="entry name" value="Membrane frizzled-related protein"/>
    <property type="match status" value="1"/>
</dbReference>
<dbReference type="InterPro" id="IPR042235">
    <property type="entry name" value="ZP-C_dom"/>
</dbReference>
<dbReference type="PANTHER" id="PTHR48071">
    <property type="entry name" value="SRCR DOMAIN-CONTAINING PROTEIN"/>
    <property type="match status" value="1"/>
</dbReference>
<dbReference type="InterPro" id="IPR035914">
    <property type="entry name" value="Sperma_CUB_dom_sf"/>
</dbReference>
<name>A0A2I0MES2_COLLI</name>
<accession>A0A2I0MES2</accession>
<evidence type="ECO:0000256" key="8">
    <source>
        <dbReference type="ARBA" id="ARBA00022729"/>
    </source>
</evidence>
<dbReference type="GO" id="GO:0004252">
    <property type="term" value="F:serine-type endopeptidase activity"/>
    <property type="evidence" value="ECO:0007669"/>
    <property type="project" value="TreeGrafter"/>
</dbReference>
<dbReference type="Pfam" id="PF23344">
    <property type="entry name" value="ZP-N"/>
    <property type="match status" value="1"/>
</dbReference>
<feature type="disulfide bond" evidence="19">
    <location>
        <begin position="650"/>
        <end position="711"/>
    </location>
</feature>
<dbReference type="AlphaFoldDB" id="A0A2I0MES2"/>
<feature type="disulfide bond" evidence="19">
    <location>
        <begin position="863"/>
        <end position="927"/>
    </location>
</feature>
<dbReference type="PRINTS" id="PR00023">
    <property type="entry name" value="ZPELLUCIDA"/>
</dbReference>
<evidence type="ECO:0000256" key="15">
    <source>
        <dbReference type="ARBA" id="ARBA00030560"/>
    </source>
</evidence>
<comment type="caution">
    <text evidence="23">The sequence shown here is derived from an EMBL/GenBank/DDBJ whole genome shotgun (WGS) entry which is preliminary data.</text>
</comment>
<dbReference type="Pfam" id="PF00530">
    <property type="entry name" value="SRCR"/>
    <property type="match status" value="3"/>
</dbReference>
<dbReference type="Pfam" id="PF00431">
    <property type="entry name" value="CUB"/>
    <property type="match status" value="1"/>
</dbReference>
<keyword evidence="5" id="KW-0217">Developmental protein</keyword>
<comment type="similarity">
    <text evidence="3">Belongs to the DMBT1 family.</text>
</comment>
<evidence type="ECO:0000256" key="1">
    <source>
        <dbReference type="ARBA" id="ARBA00004236"/>
    </source>
</evidence>
<evidence type="ECO:0000313" key="24">
    <source>
        <dbReference type="Proteomes" id="UP000053872"/>
    </source>
</evidence>
<sequence>MPRSCAGNWDAALLFLHPQMPTLDKAPAPSTWTMCSAQGMSPPSSSAATVAGVTTTVATVKMLVLCAQMPTLDKAPAPSTWTISPSLIKYICGGLLFDSSGTFQSPFYPWNYPDNAECLWQIQVVNNFRIMLTFGHVELQGGCQNDYIEIYDGPPSSSPLLGRICSGSYLTYTSSSNFMTVRFNSDSSYSSRGFYAEYHSFLADQNITLVCSPAYMRAVVDRRYLQSQGYSVLNISLSDSYCRPTITSTEVIFNVPYNSCGTRRQVDSETITYSNVIKVLASDYIIKRQKDLRLLINCKMLQNTWVQAVYIADDNNNAVNVTETQYGRYDVNLTFYNSSSFVWPVHDFPYYVELNQNLFLQASLHSSDPNLVLFVDTCVASPDPSDFRTLAYELIRSGCPKDPTYSSYYSPHSSVSRFAFNAFSFVNQYPSVYLQCELVVCRYHDYSSRCYQGCISRFKRNAGSSQENMNVVIGPVQLREAQPENRHVELASDIQVKEESQSPAPAASSHVPLAVTIVVLVAAVLMVGGFLLKRKLQEPIPYQIMLENVASDKMTLPSNACNLLTHFYTHNGEGKREYATSVKTVPPPPPTPEDTNVAARALVVTDLPGATLSLVNGRNRCEGRVQIEYYAGTGTVCDDSWDLNDAQVVCRQLGCGSAVSAPSNAYFGQGTGTIYLDDVQCTGSESSLFQCSHRGWGVHNCGHSEDAGVVCSDATSISTTSFPMTIPPGATLSLVNGRNRCEGRVEIDYYAGTGTVCDDSWDLNDAQVVCRQLGCGSAVSAPSNAYFGQGTGTIYLDDVQCTGSESSLFQCSHRGWGDHNCGHSEDAGVVCSGTITYLQLVNGRHRCEGRVEVYYRGSLGTVCDDFWDLRDAQVVCRQLGCGQAIAALGSAYFGQGSGDILLDNVNCNGTEVSLEHCAHLGWRRHNCAHYEDASVVCSGAGP</sequence>
<evidence type="ECO:0000259" key="20">
    <source>
        <dbReference type="PROSITE" id="PS01180"/>
    </source>
</evidence>
<dbReference type="InterPro" id="IPR036772">
    <property type="entry name" value="SRCR-like_dom_sf"/>
</dbReference>
<dbReference type="GO" id="GO:0031638">
    <property type="term" value="P:zymogen activation"/>
    <property type="evidence" value="ECO:0007669"/>
    <property type="project" value="TreeGrafter"/>
</dbReference>
<evidence type="ECO:0000256" key="14">
    <source>
        <dbReference type="ARBA" id="ARBA00023180"/>
    </source>
</evidence>
<dbReference type="PROSITE" id="PS51034">
    <property type="entry name" value="ZP_2"/>
    <property type="match status" value="1"/>
</dbReference>
<dbReference type="SMART" id="SM00042">
    <property type="entry name" value="CUB"/>
    <property type="match status" value="1"/>
</dbReference>
<keyword evidence="9" id="KW-0677">Repeat</keyword>
<gene>
    <name evidence="23" type="ORF">A306_00006560</name>
</gene>
<feature type="domain" description="CUB" evidence="20">
    <location>
        <begin position="92"/>
        <end position="201"/>
    </location>
</feature>
<dbReference type="PANTHER" id="PTHR48071:SF24">
    <property type="entry name" value="DELETED IN MALIGNANT BRAIN TUMORS 1 PROTEIN-LIKE"/>
    <property type="match status" value="1"/>
</dbReference>
<feature type="disulfide bond" evidence="19">
    <location>
        <begin position="907"/>
        <end position="917"/>
    </location>
</feature>
<comment type="subcellular location">
    <subcellularLocation>
        <location evidence="1">Cell membrane</location>
    </subcellularLocation>
    <subcellularLocation>
        <location evidence="2">Secreted</location>
    </subcellularLocation>
</comment>
<protein>
    <recommendedName>
        <fullName evidence="16">Scavenger receptor cysteine-rich domain-containing protein DMBT1</fullName>
    </recommendedName>
    <alternativeName>
        <fullName evidence="17">Deleted in malignant brain tumors 1 protein</fullName>
    </alternativeName>
    <alternativeName>
        <fullName evidence="15">Hensin</fullName>
    </alternativeName>
</protein>
<feature type="disulfide bond" evidence="19">
    <location>
        <begin position="876"/>
        <end position="937"/>
    </location>
</feature>
<evidence type="ECO:0000256" key="4">
    <source>
        <dbReference type="ARBA" id="ARBA00022448"/>
    </source>
</evidence>
<feature type="disulfide bond" evidence="19">
    <location>
        <begin position="637"/>
        <end position="701"/>
    </location>
</feature>
<dbReference type="InterPro" id="IPR001507">
    <property type="entry name" value="ZP_dom"/>
</dbReference>
<feature type="domain" description="SRCR" evidence="21">
    <location>
        <begin position="612"/>
        <end position="712"/>
    </location>
</feature>
<dbReference type="SUPFAM" id="SSF56487">
    <property type="entry name" value="SRCR-like"/>
    <property type="match status" value="3"/>
</dbReference>
<feature type="disulfide bond" evidence="19">
    <location>
        <begin position="770"/>
        <end position="831"/>
    </location>
</feature>
<evidence type="ECO:0000256" key="2">
    <source>
        <dbReference type="ARBA" id="ARBA00004613"/>
    </source>
</evidence>
<feature type="domain" description="SRCR" evidence="21">
    <location>
        <begin position="838"/>
        <end position="938"/>
    </location>
</feature>
<evidence type="ECO:0000313" key="23">
    <source>
        <dbReference type="EMBL" id="PKK28178.1"/>
    </source>
</evidence>
<feature type="disulfide bond" evidence="19">
    <location>
        <begin position="757"/>
        <end position="821"/>
    </location>
</feature>
<keyword evidence="11" id="KW-0653">Protein transport</keyword>
<keyword evidence="12" id="KW-0472">Membrane</keyword>
<dbReference type="GO" id="GO:0005576">
    <property type="term" value="C:extracellular region"/>
    <property type="evidence" value="ECO:0007669"/>
    <property type="project" value="UniProtKB-SubCell"/>
</dbReference>
<reference evidence="23 24" key="1">
    <citation type="journal article" date="2013" name="Science">
        <title>Genomic diversity and evolution of the head crest in the rock pigeon.</title>
        <authorList>
            <person name="Shapiro M.D."/>
            <person name="Kronenberg Z."/>
            <person name="Li C."/>
            <person name="Domyan E.T."/>
            <person name="Pan H."/>
            <person name="Campbell M."/>
            <person name="Tan H."/>
            <person name="Huff C.D."/>
            <person name="Hu H."/>
            <person name="Vickrey A.I."/>
            <person name="Nielsen S.C."/>
            <person name="Stringham S.A."/>
            <person name="Hu H."/>
            <person name="Willerslev E."/>
            <person name="Gilbert M.T."/>
            <person name="Yandell M."/>
            <person name="Zhang G."/>
            <person name="Wang J."/>
        </authorList>
    </citation>
    <scope>NUCLEOTIDE SEQUENCE [LARGE SCALE GENOMIC DNA]</scope>
    <source>
        <tissue evidence="23">Blood</tissue>
    </source>
</reference>
<evidence type="ECO:0000256" key="10">
    <source>
        <dbReference type="ARBA" id="ARBA00022782"/>
    </source>
</evidence>
<dbReference type="SMART" id="SM00202">
    <property type="entry name" value="SR"/>
    <property type="match status" value="3"/>
</dbReference>
<dbReference type="Gene3D" id="2.60.120.290">
    <property type="entry name" value="Spermadhesin, CUB domain"/>
    <property type="match status" value="1"/>
</dbReference>
<proteinExistence type="inferred from homology"/>
<dbReference type="CDD" id="cd00041">
    <property type="entry name" value="CUB"/>
    <property type="match status" value="1"/>
</dbReference>
<evidence type="ECO:0000256" key="7">
    <source>
        <dbReference type="ARBA" id="ARBA00022525"/>
    </source>
</evidence>
<dbReference type="GO" id="GO:0030154">
    <property type="term" value="P:cell differentiation"/>
    <property type="evidence" value="ECO:0007669"/>
    <property type="project" value="UniProtKB-KW"/>
</dbReference>
<comment type="caution">
    <text evidence="18">Lacks conserved residue(s) required for the propagation of feature annotation.</text>
</comment>
<feature type="domain" description="ZP" evidence="22">
    <location>
        <begin position="210"/>
        <end position="457"/>
    </location>
</feature>
<evidence type="ECO:0000256" key="6">
    <source>
        <dbReference type="ARBA" id="ARBA00022475"/>
    </source>
</evidence>
<keyword evidence="10" id="KW-0221">Differentiation</keyword>
<keyword evidence="14" id="KW-0325">Glycoprotein</keyword>
<evidence type="ECO:0000256" key="11">
    <source>
        <dbReference type="ARBA" id="ARBA00022927"/>
    </source>
</evidence>
<dbReference type="InterPro" id="IPR017977">
    <property type="entry name" value="ZP_dom_CS"/>
</dbReference>
<dbReference type="Pfam" id="PF00100">
    <property type="entry name" value="Zona_pellucida"/>
    <property type="match status" value="1"/>
</dbReference>
<evidence type="ECO:0000256" key="18">
    <source>
        <dbReference type="PROSITE-ProRule" id="PRU00059"/>
    </source>
</evidence>
<dbReference type="PROSITE" id="PS01180">
    <property type="entry name" value="CUB"/>
    <property type="match status" value="1"/>
</dbReference>
<keyword evidence="4" id="KW-0813">Transport</keyword>
<dbReference type="SUPFAM" id="SSF49854">
    <property type="entry name" value="Spermadhesin, CUB domain"/>
    <property type="match status" value="1"/>
</dbReference>
<dbReference type="InterPro" id="IPR048290">
    <property type="entry name" value="ZP_chr"/>
</dbReference>
<dbReference type="Gene3D" id="2.60.40.3210">
    <property type="entry name" value="Zona pellucida, ZP-N domain"/>
    <property type="match status" value="1"/>
</dbReference>
<evidence type="ECO:0000256" key="3">
    <source>
        <dbReference type="ARBA" id="ARBA00009931"/>
    </source>
</evidence>
<evidence type="ECO:0000256" key="16">
    <source>
        <dbReference type="ARBA" id="ARBA00047197"/>
    </source>
</evidence>
<dbReference type="FunFam" id="2.60.40.4100:FF:000005">
    <property type="entry name" value="Deleted in malignant brain tumors 1"/>
    <property type="match status" value="1"/>
</dbReference>
<dbReference type="PROSITE" id="PS00682">
    <property type="entry name" value="ZP_1"/>
    <property type="match status" value="1"/>
</dbReference>
<evidence type="ECO:0000256" key="12">
    <source>
        <dbReference type="ARBA" id="ARBA00023136"/>
    </source>
</evidence>
<dbReference type="PROSITE" id="PS50287">
    <property type="entry name" value="SRCR_2"/>
    <property type="match status" value="3"/>
</dbReference>
<dbReference type="Proteomes" id="UP000053872">
    <property type="component" value="Unassembled WGS sequence"/>
</dbReference>
<dbReference type="InterPro" id="IPR000859">
    <property type="entry name" value="CUB_dom"/>
</dbReference>
<keyword evidence="24" id="KW-1185">Reference proteome</keyword>
<keyword evidence="6" id="KW-1003">Cell membrane</keyword>
<dbReference type="InterPro" id="IPR055355">
    <property type="entry name" value="ZP-C"/>
</dbReference>
<evidence type="ECO:0000256" key="17">
    <source>
        <dbReference type="ARBA" id="ARBA00047200"/>
    </source>
</evidence>
<dbReference type="GO" id="GO:0005886">
    <property type="term" value="C:plasma membrane"/>
    <property type="evidence" value="ECO:0007669"/>
    <property type="project" value="UniProtKB-SubCell"/>
</dbReference>
<dbReference type="EMBL" id="AKCR02000017">
    <property type="protein sequence ID" value="PKK28178.1"/>
    <property type="molecule type" value="Genomic_DNA"/>
</dbReference>
<dbReference type="Gene3D" id="2.60.40.4100">
    <property type="entry name" value="Zona pellucida, ZP-C domain"/>
    <property type="match status" value="1"/>
</dbReference>
<feature type="disulfide bond" evidence="19">
    <location>
        <begin position="801"/>
        <end position="811"/>
    </location>
</feature>
<feature type="domain" description="SRCR" evidence="21">
    <location>
        <begin position="732"/>
        <end position="832"/>
    </location>
</feature>
<evidence type="ECO:0000256" key="19">
    <source>
        <dbReference type="PROSITE-ProRule" id="PRU00196"/>
    </source>
</evidence>
<evidence type="ECO:0000256" key="13">
    <source>
        <dbReference type="ARBA" id="ARBA00023157"/>
    </source>
</evidence>
<dbReference type="PRINTS" id="PR00258">
    <property type="entry name" value="SPERACTRCPTR"/>
</dbReference>
<dbReference type="Gene3D" id="3.10.250.10">
    <property type="entry name" value="SRCR-like domain"/>
    <property type="match status" value="3"/>
</dbReference>
<evidence type="ECO:0000256" key="9">
    <source>
        <dbReference type="ARBA" id="ARBA00022737"/>
    </source>
</evidence>